<name>A0A6M5UDC6_9MICO</name>
<dbReference type="RefSeq" id="WP_154798492.1">
    <property type="nucleotide sequence ID" value="NZ_CP052757.1"/>
</dbReference>
<keyword evidence="4" id="KW-1185">Reference proteome</keyword>
<evidence type="ECO:0000256" key="1">
    <source>
        <dbReference type="SAM" id="MobiDB-lite"/>
    </source>
</evidence>
<evidence type="ECO:0000256" key="2">
    <source>
        <dbReference type="SAM" id="Phobius"/>
    </source>
</evidence>
<protein>
    <recommendedName>
        <fullName evidence="5">Integral membrane protein</fullName>
    </recommendedName>
</protein>
<feature type="transmembrane region" description="Helical" evidence="2">
    <location>
        <begin position="131"/>
        <end position="148"/>
    </location>
</feature>
<feature type="compositionally biased region" description="Low complexity" evidence="1">
    <location>
        <begin position="159"/>
        <end position="174"/>
    </location>
</feature>
<feature type="transmembrane region" description="Helical" evidence="2">
    <location>
        <begin position="64"/>
        <end position="84"/>
    </location>
</feature>
<organism evidence="3 4">
    <name type="scientific">Cellulosimicrobium protaetiae</name>
    <dbReference type="NCBI Taxonomy" id="2587808"/>
    <lineage>
        <taxon>Bacteria</taxon>
        <taxon>Bacillati</taxon>
        <taxon>Actinomycetota</taxon>
        <taxon>Actinomycetes</taxon>
        <taxon>Micrococcales</taxon>
        <taxon>Promicromonosporaceae</taxon>
        <taxon>Cellulosimicrobium</taxon>
    </lineage>
</organism>
<gene>
    <name evidence="3" type="ORF">FIC82_010320</name>
</gene>
<keyword evidence="2" id="KW-0472">Membrane</keyword>
<evidence type="ECO:0008006" key="5">
    <source>
        <dbReference type="Google" id="ProtNLM"/>
    </source>
</evidence>
<feature type="region of interest" description="Disordered" evidence="1">
    <location>
        <begin position="1"/>
        <end position="28"/>
    </location>
</feature>
<evidence type="ECO:0000313" key="3">
    <source>
        <dbReference type="EMBL" id="QJW36526.1"/>
    </source>
</evidence>
<evidence type="ECO:0000313" key="4">
    <source>
        <dbReference type="Proteomes" id="UP000451354"/>
    </source>
</evidence>
<dbReference type="KEGG" id="cprt:FIC82_010320"/>
<feature type="transmembrane region" description="Helical" evidence="2">
    <location>
        <begin position="32"/>
        <end position="52"/>
    </location>
</feature>
<reference evidence="3 4" key="1">
    <citation type="journal article" date="2022" name="Int. J. Syst. Evol. Microbiol.">
        <title>Cellulosimicrobium protaetiae sp. nov., isolated from the gut of the larva of Protaetia brevitarsis seulensis.</title>
        <authorList>
            <person name="Le Han H."/>
            <person name="Nguyen T.T.H."/>
            <person name="Li Z."/>
            <person name="Shin N.R."/>
            <person name="Kim S.G."/>
        </authorList>
    </citation>
    <scope>NUCLEOTIDE SEQUENCE [LARGE SCALE GENOMIC DNA]</scope>
    <source>
        <strain evidence="3 4">BI34</strain>
    </source>
</reference>
<keyword evidence="2" id="KW-1133">Transmembrane helix</keyword>
<feature type="compositionally biased region" description="Polar residues" evidence="1">
    <location>
        <begin position="10"/>
        <end position="19"/>
    </location>
</feature>
<keyword evidence="2" id="KW-0812">Transmembrane</keyword>
<feature type="region of interest" description="Disordered" evidence="1">
    <location>
        <begin position="156"/>
        <end position="180"/>
    </location>
</feature>
<dbReference type="AlphaFoldDB" id="A0A6M5UDC6"/>
<dbReference type="EMBL" id="CP052757">
    <property type="protein sequence ID" value="QJW36526.1"/>
    <property type="molecule type" value="Genomic_DNA"/>
</dbReference>
<proteinExistence type="predicted"/>
<sequence length="180" mass="18479">MSAPSAPDGTDSSATPTAHGTTPRPRRTNTGFGRVLVAVYGIFALAATARAAVQLLRDWHEAPVAYALSALAAAVYVVATVALARGGSVARRVAWVAVGVELVGVLAVGAFSLADPEAFPRATVWSGFGQGYGYVPLVLPFVGLWWLWRTRPGASTGNAAAPTEPASTDTTTTDAPEDAA</sequence>
<accession>A0A6M5UDC6</accession>
<feature type="transmembrane region" description="Helical" evidence="2">
    <location>
        <begin position="93"/>
        <end position="111"/>
    </location>
</feature>
<dbReference type="Proteomes" id="UP000451354">
    <property type="component" value="Chromosome"/>
</dbReference>
<dbReference type="OrthoDB" id="25997at2"/>